<dbReference type="GO" id="GO:0046872">
    <property type="term" value="F:metal ion binding"/>
    <property type="evidence" value="ECO:0007669"/>
    <property type="project" value="UniProtKB-KW"/>
</dbReference>
<evidence type="ECO:0000256" key="12">
    <source>
        <dbReference type="ARBA" id="ARBA00023180"/>
    </source>
</evidence>
<dbReference type="GO" id="GO:0016020">
    <property type="term" value="C:membrane"/>
    <property type="evidence" value="ECO:0007669"/>
    <property type="project" value="UniProtKB-SubCell"/>
</dbReference>
<keyword evidence="11" id="KW-0472">Membrane</keyword>
<dbReference type="Pfam" id="PF01963">
    <property type="entry name" value="TraB_PrgY_gumN"/>
    <property type="match status" value="1"/>
</dbReference>
<evidence type="ECO:0000313" key="13">
    <source>
        <dbReference type="EMBL" id="PWS32074.1"/>
    </source>
</evidence>
<proteinExistence type="predicted"/>
<comment type="cofactor">
    <cofactor evidence="1">
        <name>Mn(2+)</name>
        <dbReference type="ChEBI" id="CHEBI:29035"/>
    </cofactor>
</comment>
<dbReference type="PANTHER" id="PTHR31120:SF6">
    <property type="entry name" value="METALLOPROTEASE TIKI HOMOLOG"/>
    <property type="match status" value="1"/>
</dbReference>
<evidence type="ECO:0000256" key="6">
    <source>
        <dbReference type="ARBA" id="ARBA00022723"/>
    </source>
</evidence>
<dbReference type="EMBL" id="QGNY01000003">
    <property type="protein sequence ID" value="PWS32074.1"/>
    <property type="molecule type" value="Genomic_DNA"/>
</dbReference>
<gene>
    <name evidence="13" type="ORF">DF947_09865</name>
</gene>
<dbReference type="InterPro" id="IPR040230">
    <property type="entry name" value="TIKI1/2-like"/>
</dbReference>
<keyword evidence="8" id="KW-0378">Hydrolase</keyword>
<keyword evidence="10" id="KW-0482">Metalloprotease</keyword>
<sequence>MKHFKYILILFLYVGLGAQAQKSLKTNTLLWEISGNGLKKPSYLFGTYHFAGKAFLDSMKNVNAKLASSDIVIGELLLNDSLLPQKLMPFMQLKDTTLNKILTGEEYSVVANYLQEISGYDLKFLNGMNPAAVQMMILQFTAPKTIGKDNPALDIYFQDYATAHKKKILGLETIEDQGKTLFGGTLERQKEQLLDNIKNKEKYKKQGEDLYQFYIHQNLEAIKNLFAKKDGYTEEEFERLIKNRNQIWVAELPEMIKNESAFIAVGVGHLVDKWSLITLLKEKGYTVKPLPTN</sequence>
<comment type="subcellular location">
    <subcellularLocation>
        <location evidence="3">Membrane</location>
        <topology evidence="3">Single-pass type I membrane protein</topology>
    </subcellularLocation>
</comment>
<evidence type="ECO:0008006" key="15">
    <source>
        <dbReference type="Google" id="ProtNLM"/>
    </source>
</evidence>
<keyword evidence="7" id="KW-0732">Signal</keyword>
<evidence type="ECO:0000256" key="7">
    <source>
        <dbReference type="ARBA" id="ARBA00022729"/>
    </source>
</evidence>
<accession>A0A317EZ10</accession>
<evidence type="ECO:0000256" key="11">
    <source>
        <dbReference type="ARBA" id="ARBA00023136"/>
    </source>
</evidence>
<evidence type="ECO:0000256" key="3">
    <source>
        <dbReference type="ARBA" id="ARBA00004479"/>
    </source>
</evidence>
<evidence type="ECO:0000256" key="4">
    <source>
        <dbReference type="ARBA" id="ARBA00022670"/>
    </source>
</evidence>
<dbReference type="OrthoDB" id="9798714at2"/>
<dbReference type="AlphaFoldDB" id="A0A317EZ10"/>
<dbReference type="InterPro" id="IPR002816">
    <property type="entry name" value="TraB/PrgY/GumN_fam"/>
</dbReference>
<reference evidence="14" key="1">
    <citation type="submission" date="2018-05" db="EMBL/GenBank/DDBJ databases">
        <title>Pedobacter paludis sp. nov., isolated from wetland soil.</title>
        <authorList>
            <person name="Zhang Y."/>
        </authorList>
    </citation>
    <scope>NUCLEOTIDE SEQUENCE [LARGE SCALE GENOMIC DNA]</scope>
    <source>
        <strain evidence="14">R-8</strain>
    </source>
</reference>
<organism evidence="13 14">
    <name type="scientific">Pedobacter paludis</name>
    <dbReference type="NCBI Taxonomy" id="2203212"/>
    <lineage>
        <taxon>Bacteria</taxon>
        <taxon>Pseudomonadati</taxon>
        <taxon>Bacteroidota</taxon>
        <taxon>Sphingobacteriia</taxon>
        <taxon>Sphingobacteriales</taxon>
        <taxon>Sphingobacteriaceae</taxon>
        <taxon>Pedobacter</taxon>
    </lineage>
</organism>
<dbReference type="GO" id="GO:0004222">
    <property type="term" value="F:metalloendopeptidase activity"/>
    <property type="evidence" value="ECO:0007669"/>
    <property type="project" value="TreeGrafter"/>
</dbReference>
<protein>
    <recommendedName>
        <fullName evidence="15">TraB/GumN family protein</fullName>
    </recommendedName>
</protein>
<comment type="cofactor">
    <cofactor evidence="2">
        <name>Co(2+)</name>
        <dbReference type="ChEBI" id="CHEBI:48828"/>
    </cofactor>
</comment>
<keyword evidence="14" id="KW-1185">Reference proteome</keyword>
<keyword evidence="4" id="KW-0645">Protease</keyword>
<evidence type="ECO:0000256" key="2">
    <source>
        <dbReference type="ARBA" id="ARBA00001941"/>
    </source>
</evidence>
<evidence type="ECO:0000256" key="10">
    <source>
        <dbReference type="ARBA" id="ARBA00023049"/>
    </source>
</evidence>
<dbReference type="RefSeq" id="WP_109929525.1">
    <property type="nucleotide sequence ID" value="NZ_QGNY01000003.1"/>
</dbReference>
<evidence type="ECO:0000256" key="9">
    <source>
        <dbReference type="ARBA" id="ARBA00022989"/>
    </source>
</evidence>
<evidence type="ECO:0000313" key="14">
    <source>
        <dbReference type="Proteomes" id="UP000245391"/>
    </source>
</evidence>
<dbReference type="GO" id="GO:0006508">
    <property type="term" value="P:proteolysis"/>
    <property type="evidence" value="ECO:0007669"/>
    <property type="project" value="UniProtKB-KW"/>
</dbReference>
<keyword evidence="9" id="KW-1133">Transmembrane helix</keyword>
<dbReference type="PANTHER" id="PTHR31120">
    <property type="entry name" value="METALLOPROTEASE TIKI"/>
    <property type="match status" value="1"/>
</dbReference>
<keyword evidence="12" id="KW-0325">Glycoprotein</keyword>
<name>A0A317EZ10_9SPHI</name>
<dbReference type="CDD" id="cd14789">
    <property type="entry name" value="Tiki"/>
    <property type="match status" value="1"/>
</dbReference>
<evidence type="ECO:0000256" key="8">
    <source>
        <dbReference type="ARBA" id="ARBA00022801"/>
    </source>
</evidence>
<comment type="caution">
    <text evidence="13">The sequence shown here is derived from an EMBL/GenBank/DDBJ whole genome shotgun (WGS) entry which is preliminary data.</text>
</comment>
<evidence type="ECO:0000256" key="1">
    <source>
        <dbReference type="ARBA" id="ARBA00001936"/>
    </source>
</evidence>
<keyword evidence="5" id="KW-0812">Transmembrane</keyword>
<evidence type="ECO:0000256" key="5">
    <source>
        <dbReference type="ARBA" id="ARBA00022692"/>
    </source>
</evidence>
<dbReference type="Proteomes" id="UP000245391">
    <property type="component" value="Unassembled WGS sequence"/>
</dbReference>
<keyword evidence="6" id="KW-0479">Metal-binding</keyword>
<dbReference type="GO" id="GO:0030178">
    <property type="term" value="P:negative regulation of Wnt signaling pathway"/>
    <property type="evidence" value="ECO:0007669"/>
    <property type="project" value="InterPro"/>
</dbReference>